<dbReference type="OrthoDB" id="74360at2759"/>
<organism evidence="2 3">
    <name type="scientific">Exserohilum turcicum (strain 28A)</name>
    <name type="common">Northern leaf blight fungus</name>
    <name type="synonym">Setosphaeria turcica</name>
    <dbReference type="NCBI Taxonomy" id="671987"/>
    <lineage>
        <taxon>Eukaryota</taxon>
        <taxon>Fungi</taxon>
        <taxon>Dikarya</taxon>
        <taxon>Ascomycota</taxon>
        <taxon>Pezizomycotina</taxon>
        <taxon>Dothideomycetes</taxon>
        <taxon>Pleosporomycetidae</taxon>
        <taxon>Pleosporales</taxon>
        <taxon>Pleosporineae</taxon>
        <taxon>Pleosporaceae</taxon>
        <taxon>Exserohilum</taxon>
    </lineage>
</organism>
<dbReference type="RefSeq" id="XP_008026386.1">
    <property type="nucleotide sequence ID" value="XM_008028195.1"/>
</dbReference>
<reference evidence="2 3" key="2">
    <citation type="journal article" date="2013" name="PLoS Genet.">
        <title>Comparative genome structure, secondary metabolite, and effector coding capacity across Cochliobolus pathogens.</title>
        <authorList>
            <person name="Condon B.J."/>
            <person name="Leng Y."/>
            <person name="Wu D."/>
            <person name="Bushley K.E."/>
            <person name="Ohm R.A."/>
            <person name="Otillar R."/>
            <person name="Martin J."/>
            <person name="Schackwitz W."/>
            <person name="Grimwood J."/>
            <person name="MohdZainudin N."/>
            <person name="Xue C."/>
            <person name="Wang R."/>
            <person name="Manning V.A."/>
            <person name="Dhillon B."/>
            <person name="Tu Z.J."/>
            <person name="Steffenson B.J."/>
            <person name="Salamov A."/>
            <person name="Sun H."/>
            <person name="Lowry S."/>
            <person name="LaButti K."/>
            <person name="Han J."/>
            <person name="Copeland A."/>
            <person name="Lindquist E."/>
            <person name="Barry K."/>
            <person name="Schmutz J."/>
            <person name="Baker S.E."/>
            <person name="Ciuffetti L.M."/>
            <person name="Grigoriev I.V."/>
            <person name="Zhong S."/>
            <person name="Turgeon B.G."/>
        </authorList>
    </citation>
    <scope>NUCLEOTIDE SEQUENCE [LARGE SCALE GENOMIC DNA]</scope>
    <source>
        <strain evidence="3">28A</strain>
    </source>
</reference>
<reference evidence="2 3" key="1">
    <citation type="journal article" date="2012" name="PLoS Pathog.">
        <title>Diverse lifestyles and strategies of plant pathogenesis encoded in the genomes of eighteen Dothideomycetes fungi.</title>
        <authorList>
            <person name="Ohm R.A."/>
            <person name="Feau N."/>
            <person name="Henrissat B."/>
            <person name="Schoch C.L."/>
            <person name="Horwitz B.A."/>
            <person name="Barry K.W."/>
            <person name="Condon B.J."/>
            <person name="Copeland A.C."/>
            <person name="Dhillon B."/>
            <person name="Glaser F."/>
            <person name="Hesse C.N."/>
            <person name="Kosti I."/>
            <person name="LaButti K."/>
            <person name="Lindquist E.A."/>
            <person name="Lucas S."/>
            <person name="Salamov A.A."/>
            <person name="Bradshaw R.E."/>
            <person name="Ciuffetti L."/>
            <person name="Hamelin R.C."/>
            <person name="Kema G.H.J."/>
            <person name="Lawrence C."/>
            <person name="Scott J.A."/>
            <person name="Spatafora J.W."/>
            <person name="Turgeon B.G."/>
            <person name="de Wit P.J.G.M."/>
            <person name="Zhong S."/>
            <person name="Goodwin S.B."/>
            <person name="Grigoriev I.V."/>
        </authorList>
    </citation>
    <scope>NUCLEOTIDE SEQUENCE [LARGE SCALE GENOMIC DNA]</scope>
    <source>
        <strain evidence="3">28A</strain>
    </source>
</reference>
<gene>
    <name evidence="2" type="ORF">SETTUDRAFT_28914</name>
</gene>
<dbReference type="Pfam" id="PF13450">
    <property type="entry name" value="NAD_binding_8"/>
    <property type="match status" value="1"/>
</dbReference>
<dbReference type="Proteomes" id="UP000016935">
    <property type="component" value="Unassembled WGS sequence"/>
</dbReference>
<keyword evidence="3" id="KW-1185">Reference proteome</keyword>
<dbReference type="InterPro" id="IPR051209">
    <property type="entry name" value="FAD-bind_Monooxygenase_sf"/>
</dbReference>
<accession>R0K960</accession>
<dbReference type="EMBL" id="KB908626">
    <property type="protein sequence ID" value="EOA85979.1"/>
    <property type="molecule type" value="Genomic_DNA"/>
</dbReference>
<evidence type="ECO:0000313" key="3">
    <source>
        <dbReference type="Proteomes" id="UP000016935"/>
    </source>
</evidence>
<dbReference type="GeneID" id="19403288"/>
<proteinExistence type="inferred from homology"/>
<protein>
    <submittedName>
        <fullName evidence="2">Uncharacterized protein</fullName>
    </submittedName>
</protein>
<sequence length="639" mass="72126">MAAAEATAYFQSLAPTEPDPVAVTESYKDKDKLAYYLSQVPFRTSRPLKVIISGCGMSGMAFAHEVNHGKILQNVDLTIYEKNAGIGGTWYENRYPGCACDLPVHNYQFAWAPYPYFSSYYASSAEICQYLNDVADQFDLRKHIHTCHKVVGARWDEERSKWTVTVQRLSTDELPSTHPDQVKNGDAILSTFDDECDVFINATGFVNDWKWPAVPNRENYQGRILHSAAWPKEHQSFKGETVALIGNGSSGIQILPAILDECEKVYAFIRNPTWITAGFGSKYAGPNGDNIIFTEEQKEYWVNNPDKYYEYRKGVENELNNSFRIYMKYSAEQQVAKDFAIKQMTAKLAKKPELLKMLLPEFAVGCRRATPGLGYLEALASDKVELVWGEIDSFVEEGLRSASGKVVKVDSIICATGFNVGFAPRFPVIGRNNVDLREEWKQNPKAYLSVTTTDMPNYFVYNGPASAIGHGSLVGSIQVITGYITDLIHKLQTENYGSVCPKREVVDAWQQHCFAWLPKTSWNTPCASTYKNGKRDGLLVSLHAGSRLHYFELLQSHRYEDFDWTTLSKLPEMRFAWLASGFTQGEVKRHQAKLKGEEVDVDLTWFLRPADASAHIRRRHDQAELLAAQRVVTNADSSH</sequence>
<comment type="similarity">
    <text evidence="1">Belongs to the FAD-binding monooxygenase family.</text>
</comment>
<dbReference type="SUPFAM" id="SSF51905">
    <property type="entry name" value="FAD/NAD(P)-binding domain"/>
    <property type="match status" value="1"/>
</dbReference>
<evidence type="ECO:0000256" key="1">
    <source>
        <dbReference type="ARBA" id="ARBA00010139"/>
    </source>
</evidence>
<dbReference type="eggNOG" id="KOG1399">
    <property type="taxonomic scope" value="Eukaryota"/>
</dbReference>
<dbReference type="Gene3D" id="3.50.50.60">
    <property type="entry name" value="FAD/NAD(P)-binding domain"/>
    <property type="match status" value="2"/>
</dbReference>
<dbReference type="InterPro" id="IPR036188">
    <property type="entry name" value="FAD/NAD-bd_sf"/>
</dbReference>
<evidence type="ECO:0000313" key="2">
    <source>
        <dbReference type="EMBL" id="EOA85979.1"/>
    </source>
</evidence>
<dbReference type="HOGENOM" id="CLU_006937_6_1_1"/>
<dbReference type="PANTHER" id="PTHR42877">
    <property type="entry name" value="L-ORNITHINE N(5)-MONOOXYGENASE-RELATED"/>
    <property type="match status" value="1"/>
</dbReference>
<name>R0K960_EXST2</name>
<dbReference type="AlphaFoldDB" id="R0K960"/>
<dbReference type="PANTHER" id="PTHR42877:SF12">
    <property type="entry name" value="MONOOXYGENASE"/>
    <property type="match status" value="1"/>
</dbReference>